<keyword evidence="1" id="KW-0472">Membrane</keyword>
<dbReference type="EMBL" id="VLLI01000012">
    <property type="protein sequence ID" value="TWI96684.1"/>
    <property type="molecule type" value="Genomic_DNA"/>
</dbReference>
<accession>A0A562TU02</accession>
<dbReference type="Gene3D" id="2.60.120.200">
    <property type="match status" value="1"/>
</dbReference>
<dbReference type="AlphaFoldDB" id="A0A562TU02"/>
<keyword evidence="3" id="KW-1185">Reference proteome</keyword>
<reference evidence="2 3" key="1">
    <citation type="submission" date="2019-07" db="EMBL/GenBank/DDBJ databases">
        <title>Genomic Encyclopedia of Archaeal and Bacterial Type Strains, Phase II (KMG-II): from individual species to whole genera.</title>
        <authorList>
            <person name="Goeker M."/>
        </authorList>
    </citation>
    <scope>NUCLEOTIDE SEQUENCE [LARGE SCALE GENOMIC DNA]</scope>
    <source>
        <strain evidence="2 3">ATCC BAA-1854</strain>
    </source>
</reference>
<proteinExistence type="predicted"/>
<comment type="caution">
    <text evidence="2">The sequence shown here is derived from an EMBL/GenBank/DDBJ whole genome shotgun (WGS) entry which is preliminary data.</text>
</comment>
<gene>
    <name evidence="2" type="ORF">JN11_03796</name>
</gene>
<dbReference type="RefSeq" id="WP_144914997.1">
    <property type="nucleotide sequence ID" value="NZ_VLLI01000012.1"/>
</dbReference>
<organism evidence="2 3">
    <name type="scientific">Mucilaginibacter frigoritolerans</name>
    <dbReference type="NCBI Taxonomy" id="652788"/>
    <lineage>
        <taxon>Bacteria</taxon>
        <taxon>Pseudomonadati</taxon>
        <taxon>Bacteroidota</taxon>
        <taxon>Sphingobacteriia</taxon>
        <taxon>Sphingobacteriales</taxon>
        <taxon>Sphingobacteriaceae</taxon>
        <taxon>Mucilaginibacter</taxon>
    </lineage>
</organism>
<dbReference type="Proteomes" id="UP000317010">
    <property type="component" value="Unassembled WGS sequence"/>
</dbReference>
<evidence type="ECO:0000313" key="2">
    <source>
        <dbReference type="EMBL" id="TWI96684.1"/>
    </source>
</evidence>
<evidence type="ECO:0000256" key="1">
    <source>
        <dbReference type="SAM" id="Phobius"/>
    </source>
</evidence>
<sequence>MIELDFLTFVTLFKEAYWKCFGFAMENPLTETESKIFCNKITGLTGLSIGWKSVKNYSFFVMDSKAGKKENPSVATLDTLARYVLEAPYTTEIQRKNDESHYPYWFLYRERIQKTPGNTKSNEKRLWIAVAVIMSVIIALGIYLRYELETDSSYQFTEYFHNTDEHVMNNNGWFIKSKDNTYWNKRAVKPGQLTLYTLRGDYWPDPSSKPDIKNLLLHPIPAGCFTAEVHFSDFIPQDEWQQAGILLLEDTSFTGKSIRMSLAFNDNFGGMKMPREILIQAITSLGQGFGKPEEIAHKPIFFLDSLKKNPALFKNLKNSALRIEKSGNKYRFLYAGGVDENTAFKEVVSQEFDMKPKYIGIFAIRGFTNSVTIPVSFKFFRISANTCAQ</sequence>
<dbReference type="OrthoDB" id="787966at2"/>
<keyword evidence="1" id="KW-1133">Transmembrane helix</keyword>
<feature type="transmembrane region" description="Helical" evidence="1">
    <location>
        <begin position="126"/>
        <end position="146"/>
    </location>
</feature>
<keyword evidence="1" id="KW-0812">Transmembrane</keyword>
<evidence type="ECO:0000313" key="3">
    <source>
        <dbReference type="Proteomes" id="UP000317010"/>
    </source>
</evidence>
<name>A0A562TU02_9SPHI</name>
<protein>
    <submittedName>
        <fullName evidence="2">Uncharacterized protein</fullName>
    </submittedName>
</protein>